<gene>
    <name evidence="1" type="ORF">LY56_02397</name>
</gene>
<comment type="caution">
    <text evidence="1">The sequence shown here is derived from an EMBL/GenBank/DDBJ whole genome shotgun (WGS) entry which is preliminary data.</text>
</comment>
<evidence type="ECO:0000313" key="1">
    <source>
        <dbReference type="EMBL" id="PZX41194.1"/>
    </source>
</evidence>
<dbReference type="STRING" id="121821.GCA_001870675_00095"/>
<sequence length="72" mass="7740">MKLSITTPADLDAARIAAQRAALRDEARAFLAATDWLIVRRAETGAEVPPDIVQTRAQARRVLSGGPDKPDS</sequence>
<dbReference type="AlphaFoldDB" id="A0A2W7PXY8"/>
<dbReference type="RefSeq" id="WP_071467988.1">
    <property type="nucleotide sequence ID" value="NZ_MEHT01000001.1"/>
</dbReference>
<dbReference type="Proteomes" id="UP000249364">
    <property type="component" value="Unassembled WGS sequence"/>
</dbReference>
<reference evidence="1 2" key="1">
    <citation type="submission" date="2018-06" db="EMBL/GenBank/DDBJ databases">
        <title>Genomic Encyclopedia of Archaeal and Bacterial Type Strains, Phase II (KMG-II): from individual species to whole genera.</title>
        <authorList>
            <person name="Goeker M."/>
        </authorList>
    </citation>
    <scope>NUCLEOTIDE SEQUENCE [LARGE SCALE GENOMIC DNA]</scope>
    <source>
        <strain evidence="1 2">DSM 13087</strain>
    </source>
</reference>
<protein>
    <submittedName>
        <fullName evidence="1">Uncharacterized protein</fullName>
    </submittedName>
</protein>
<dbReference type="EMBL" id="QKZQ01000011">
    <property type="protein sequence ID" value="PZX41194.1"/>
    <property type="molecule type" value="Genomic_DNA"/>
</dbReference>
<proteinExistence type="predicted"/>
<evidence type="ECO:0000313" key="2">
    <source>
        <dbReference type="Proteomes" id="UP000249364"/>
    </source>
</evidence>
<organism evidence="1 2">
    <name type="scientific">Roseinatronobacter thiooxidans</name>
    <dbReference type="NCBI Taxonomy" id="121821"/>
    <lineage>
        <taxon>Bacteria</taxon>
        <taxon>Pseudomonadati</taxon>
        <taxon>Pseudomonadota</taxon>
        <taxon>Alphaproteobacteria</taxon>
        <taxon>Rhodobacterales</taxon>
        <taxon>Paracoccaceae</taxon>
        <taxon>Roseinatronobacter</taxon>
    </lineage>
</organism>
<dbReference type="OrthoDB" id="6301849at2"/>
<name>A0A2W7PXY8_9RHOB</name>
<keyword evidence="2" id="KW-1185">Reference proteome</keyword>
<accession>A0A2W7PXY8</accession>